<comment type="caution">
    <text evidence="1">The sequence shown here is derived from an EMBL/GenBank/DDBJ whole genome shotgun (WGS) entry which is preliminary data.</text>
</comment>
<dbReference type="EMBL" id="CAXAMN010027694">
    <property type="protein sequence ID" value="CAK9112155.1"/>
    <property type="molecule type" value="Genomic_DNA"/>
</dbReference>
<dbReference type="Proteomes" id="UP001642484">
    <property type="component" value="Unassembled WGS sequence"/>
</dbReference>
<accession>A0ABP0SIW8</accession>
<sequence length="1066" mass="121602">MVGYGPDVSGINGNLDFRVAHGETWASAAGQKRVQPVFILVKDAGSGEADGVYKPASRRWLDHDVYENRFGDCIISREAHTNPKNGQVKYGFVLGRGGRPLYGVKTEKLEVPTAGWKSFEGQEPTPEIQKFSSWSDCCQHGAWYFLQEAENAAGGGHWKVVLVMADRAFDCHTQARPKGRGDIREGGSEWSQQLCELLSTRAQALLHLGHFKRALIDCCAAVHFVPAFEFSKARTRGVTACLNLGTSEPQAKLLMDEMCRRSDREFPGIHALEPIVDQLLERAKSEKLEPVTLVEEEEDDERVFYRVVDPEDCKLFSSTAYNSKIIGSREYGDILRGQSLHKAGTWLELHVSEAFDDSFGHRRAYVPLFTDDPEDEREEVLEKVPVKEFPRHGRWELLGLRLKPVGLKPPPDAEVPLDYCRWVDADPPENLKVWPYIYKHGLAIACMLRGVSEEVLDSFVRYHWVTGWNHVFLFFDDPDDPSIRHAKSLEDYAHSKKMAGAGLTVHRMDASWWDKAKLQSRFYQRQEKNDFYEGVCKKQQADRSARKLIVADQAILEAHDMGIDWFAFLDIDECIYVPRMQECSARRFFGSKERSIEAVRLWNHEAVPEDTECRDWFRECTLFQINRHHCHGFRPPREYDSILRQREGREFEPEQPDADNAWWDRIFGKVYLRRQEAAKRLKLNLPGSRPDRPCLDDLPSNAGMLEAFCGFSSYEGGKMIVRLNRHLPPPIPSNKHCWLADNGSMLQEIYQANKSDDAVILHYPNAGMQNWRQKYETKSGVSGMSGTGVPGVESLTWPSSRLPLASSTVLSGGSRRDQDLFYRTFILQNEHNELAYLAEHGLVTRVEIVRNILYYYDNPQVKRLRRLKLGACRFSQQLPPGFLRLRSTLNRSKALPTWLGALEKFNFVPRLRCEVIGVFLDAIIAKLEVLQFTVQGVANAAQALAELQCQSTIMRNLLQSAVERLKLIDVAKEVETDDLPSVKAVLSLAHALAFWDLLTSEAYQQLETTLRSLASRCLKARLEYELVRMDSDKPAVASFATDIEAQRWLIQPHTNPDVCFFMRLEA</sequence>
<gene>
    <name evidence="1" type="ORF">CCMP2556_LOCUS52009</name>
</gene>
<protein>
    <recommendedName>
        <fullName evidence="3">Glycosyltransferase family 92 protein</fullName>
    </recommendedName>
</protein>
<evidence type="ECO:0000313" key="2">
    <source>
        <dbReference type="Proteomes" id="UP001642484"/>
    </source>
</evidence>
<organism evidence="1 2">
    <name type="scientific">Durusdinium trenchii</name>
    <dbReference type="NCBI Taxonomy" id="1381693"/>
    <lineage>
        <taxon>Eukaryota</taxon>
        <taxon>Sar</taxon>
        <taxon>Alveolata</taxon>
        <taxon>Dinophyceae</taxon>
        <taxon>Suessiales</taxon>
        <taxon>Symbiodiniaceae</taxon>
        <taxon>Durusdinium</taxon>
    </lineage>
</organism>
<proteinExistence type="predicted"/>
<reference evidence="1 2" key="1">
    <citation type="submission" date="2024-02" db="EMBL/GenBank/DDBJ databases">
        <authorList>
            <person name="Chen Y."/>
            <person name="Shah S."/>
            <person name="Dougan E. K."/>
            <person name="Thang M."/>
            <person name="Chan C."/>
        </authorList>
    </citation>
    <scope>NUCLEOTIDE SEQUENCE [LARGE SCALE GENOMIC DNA]</scope>
</reference>
<name>A0ABP0SIW8_9DINO</name>
<evidence type="ECO:0008006" key="3">
    <source>
        <dbReference type="Google" id="ProtNLM"/>
    </source>
</evidence>
<keyword evidence="2" id="KW-1185">Reference proteome</keyword>
<evidence type="ECO:0000313" key="1">
    <source>
        <dbReference type="EMBL" id="CAK9112155.1"/>
    </source>
</evidence>